<dbReference type="InterPro" id="IPR019734">
    <property type="entry name" value="TPR_rpt"/>
</dbReference>
<evidence type="ECO:0000256" key="3">
    <source>
        <dbReference type="PROSITE-ProRule" id="PRU00339"/>
    </source>
</evidence>
<feature type="repeat" description="TPR" evidence="3">
    <location>
        <begin position="577"/>
        <end position="610"/>
    </location>
</feature>
<organism evidence="5 7">
    <name type="scientific">Adineta steineri</name>
    <dbReference type="NCBI Taxonomy" id="433720"/>
    <lineage>
        <taxon>Eukaryota</taxon>
        <taxon>Metazoa</taxon>
        <taxon>Spiralia</taxon>
        <taxon>Gnathifera</taxon>
        <taxon>Rotifera</taxon>
        <taxon>Eurotatoria</taxon>
        <taxon>Bdelloidea</taxon>
        <taxon>Adinetida</taxon>
        <taxon>Adinetidae</taxon>
        <taxon>Adineta</taxon>
    </lineage>
</organism>
<dbReference type="Pfam" id="PF03496">
    <property type="entry name" value="ADPrib_exo_Tox"/>
    <property type="match status" value="1"/>
</dbReference>
<evidence type="ECO:0000313" key="7">
    <source>
        <dbReference type="Proteomes" id="UP000663891"/>
    </source>
</evidence>
<dbReference type="EMBL" id="CAJNON010000911">
    <property type="protein sequence ID" value="CAF1402846.1"/>
    <property type="molecule type" value="Genomic_DNA"/>
</dbReference>
<dbReference type="PANTHER" id="PTHR45641:SF19">
    <property type="entry name" value="NEPHROCYSTIN-3"/>
    <property type="match status" value="1"/>
</dbReference>
<dbReference type="PANTHER" id="PTHR45641">
    <property type="entry name" value="TETRATRICOPEPTIDE REPEAT PROTEIN (AFU_ORTHOLOGUE AFUA_6G03870)"/>
    <property type="match status" value="1"/>
</dbReference>
<sequence>MAESTFIVTRVCSQGETVSSSIRSNPSSRFSDENKRKVILIWLDAHYDETEHDYQISLNEFQHLANDIHTFIDPDVCINFLTDINDQTKKIILIIDGTFAKEVVPLIEDCSQINSILVFRNDTHQYKEWSKNYPKVKGVFTGIYSLIKCLEQIIDPNYFTMIDIIGPSNINSDYLNTSFMYSQLLKEILLDIHTENRTNRSSFIKYCYEHFPTETININNFDTNYTKYTPIHWYSAHLFIYETVNRALRTVDIDLLLKMSFFIGDLHNQIEELHSTTQLKERLTVYRGQGLTKNECKKLETSIGGFISFNCFLSTSTARGISNMFAESNSSIHGCNGVLFQIEVDPEISSSPFALTNKYSHFSSEDEILFSTHTIFRIDRVTEGNDSFYYVNLSLTNNQDKNLCELIIHRREEIQGQTSIHRLAQLLYRMGKFEQAKDIYQKLLGVAVPLDEILYLTHYIARIDCHMGNFGQALSQVSLALQFNDGRNPALTADVYAGMGEAFLRHDMLEDSLELYQRALRIAERSQTINDHSKVLYLNNIGFVLKLLNHYTDAQTYFQKALDIALARFPPTHPDTANIYQNIGSLYFDKRDFYLSIDYLNKALVIQQLSLPPDHPSLGTIHYNLSKAYVELRQWNEAIYHGQLAVDILKKTFHDDHFEVRQAQAHLDAISVMQRWLRSSDTSQRRAFAHVISQVVSKMFKEEK</sequence>
<proteinExistence type="predicted"/>
<dbReference type="Gene3D" id="3.90.176.10">
    <property type="entry name" value="Toxin ADP-ribosyltransferase, Chain A, domain 1"/>
    <property type="match status" value="1"/>
</dbReference>
<keyword evidence="2 3" id="KW-0802">TPR repeat</keyword>
<evidence type="ECO:0000313" key="5">
    <source>
        <dbReference type="EMBL" id="CAF1402846.1"/>
    </source>
</evidence>
<dbReference type="SUPFAM" id="SSF48452">
    <property type="entry name" value="TPR-like"/>
    <property type="match status" value="1"/>
</dbReference>
<dbReference type="Gene3D" id="1.25.40.10">
    <property type="entry name" value="Tetratricopeptide repeat domain"/>
    <property type="match status" value="2"/>
</dbReference>
<reference evidence="5" key="1">
    <citation type="submission" date="2021-02" db="EMBL/GenBank/DDBJ databases">
        <authorList>
            <person name="Nowell W R."/>
        </authorList>
    </citation>
    <scope>NUCLEOTIDE SEQUENCE</scope>
</reference>
<keyword evidence="1" id="KW-0677">Repeat</keyword>
<accession>A0A815L117</accession>
<dbReference type="PROSITE" id="PS50005">
    <property type="entry name" value="TPR"/>
    <property type="match status" value="2"/>
</dbReference>
<dbReference type="InterPro" id="IPR011990">
    <property type="entry name" value="TPR-like_helical_dom_sf"/>
</dbReference>
<dbReference type="SUPFAM" id="SSF56399">
    <property type="entry name" value="ADP-ribosylation"/>
    <property type="match status" value="1"/>
</dbReference>
<dbReference type="SMART" id="SM00028">
    <property type="entry name" value="TPR"/>
    <property type="match status" value="5"/>
</dbReference>
<dbReference type="AlphaFoldDB" id="A0A815L117"/>
<feature type="domain" description="ADP ribosyltransferase" evidence="4">
    <location>
        <begin position="241"/>
        <end position="385"/>
    </location>
</feature>
<name>A0A815L117_9BILA</name>
<dbReference type="Proteomes" id="UP000663881">
    <property type="component" value="Unassembled WGS sequence"/>
</dbReference>
<protein>
    <recommendedName>
        <fullName evidence="4">ADP ribosyltransferase domain-containing protein</fullName>
    </recommendedName>
</protein>
<dbReference type="Pfam" id="PF13181">
    <property type="entry name" value="TPR_8"/>
    <property type="match status" value="1"/>
</dbReference>
<dbReference type="Pfam" id="PF13424">
    <property type="entry name" value="TPR_12"/>
    <property type="match status" value="1"/>
</dbReference>
<dbReference type="Proteomes" id="UP000663891">
    <property type="component" value="Unassembled WGS sequence"/>
</dbReference>
<dbReference type="InterPro" id="IPR003540">
    <property type="entry name" value="ADP-ribosyltransferase"/>
</dbReference>
<dbReference type="PROSITE" id="PS51996">
    <property type="entry name" value="TR_MART"/>
    <property type="match status" value="1"/>
</dbReference>
<evidence type="ECO:0000256" key="1">
    <source>
        <dbReference type="ARBA" id="ARBA00022737"/>
    </source>
</evidence>
<evidence type="ECO:0000256" key="2">
    <source>
        <dbReference type="ARBA" id="ARBA00022803"/>
    </source>
</evidence>
<dbReference type="GO" id="GO:0005576">
    <property type="term" value="C:extracellular region"/>
    <property type="evidence" value="ECO:0007669"/>
    <property type="project" value="InterPro"/>
</dbReference>
<dbReference type="OrthoDB" id="5986190at2759"/>
<comment type="caution">
    <text evidence="5">The sequence shown here is derived from an EMBL/GenBank/DDBJ whole genome shotgun (WGS) entry which is preliminary data.</text>
</comment>
<feature type="repeat" description="TPR" evidence="3">
    <location>
        <begin position="493"/>
        <end position="526"/>
    </location>
</feature>
<dbReference type="EMBL" id="CAJOAY010001416">
    <property type="protein sequence ID" value="CAF3840121.1"/>
    <property type="molecule type" value="Genomic_DNA"/>
</dbReference>
<evidence type="ECO:0000259" key="4">
    <source>
        <dbReference type="Pfam" id="PF03496"/>
    </source>
</evidence>
<gene>
    <name evidence="6" type="ORF">OKA104_LOCUS20846</name>
    <name evidence="5" type="ORF">VCS650_LOCUS36600</name>
</gene>
<evidence type="ECO:0000313" key="6">
    <source>
        <dbReference type="EMBL" id="CAF3840121.1"/>
    </source>
</evidence>